<protein>
    <recommendedName>
        <fullName evidence="1">Transposase Helix-turn-helix domain-containing protein</fullName>
    </recommendedName>
</protein>
<dbReference type="PANTHER" id="PTHR23080:SF133">
    <property type="entry name" value="SI:CH211-262I1.5-RELATED"/>
    <property type="match status" value="1"/>
</dbReference>
<evidence type="ECO:0000313" key="3">
    <source>
        <dbReference type="Proteomes" id="UP001152888"/>
    </source>
</evidence>
<comment type="caution">
    <text evidence="2">The sequence shown here is derived from an EMBL/GenBank/DDBJ whole genome shotgun (WGS) entry which is preliminary data.</text>
</comment>
<dbReference type="AlphaFoldDB" id="A0A9P0P3E5"/>
<name>A0A9P0P3E5_ACAOB</name>
<feature type="domain" description="Transposase Helix-turn-helix" evidence="1">
    <location>
        <begin position="38"/>
        <end position="80"/>
    </location>
</feature>
<sequence>MYTGIPTSELFIVRFELMNDIQIKYYAGWNVQLIPNVDQLLITLMKLRLNLPHEYLSIRFNCSTATVTNIIMTWIYTLDEVIFVHLMKTIPSRQINQACLPAAFTNYKNSRIILDSTEIYSTVPASMENQRLAYSSYKH</sequence>
<dbReference type="OrthoDB" id="6483946at2759"/>
<proteinExistence type="predicted"/>
<reference evidence="2" key="1">
    <citation type="submission" date="2022-03" db="EMBL/GenBank/DDBJ databases">
        <authorList>
            <person name="Sayadi A."/>
        </authorList>
    </citation>
    <scope>NUCLEOTIDE SEQUENCE</scope>
</reference>
<dbReference type="PANTHER" id="PTHR23080">
    <property type="entry name" value="THAP DOMAIN PROTEIN"/>
    <property type="match status" value="1"/>
</dbReference>
<evidence type="ECO:0000313" key="2">
    <source>
        <dbReference type="EMBL" id="CAH1965272.1"/>
    </source>
</evidence>
<dbReference type="EMBL" id="CAKOFQ010006722">
    <property type="protein sequence ID" value="CAH1965272.1"/>
    <property type="molecule type" value="Genomic_DNA"/>
</dbReference>
<keyword evidence="3" id="KW-1185">Reference proteome</keyword>
<gene>
    <name evidence="2" type="ORF">ACAOBT_LOCUS6243</name>
</gene>
<dbReference type="Proteomes" id="UP001152888">
    <property type="component" value="Unassembled WGS sequence"/>
</dbReference>
<dbReference type="Pfam" id="PF13613">
    <property type="entry name" value="HTH_Tnp_4"/>
    <property type="match status" value="1"/>
</dbReference>
<organism evidence="2 3">
    <name type="scientific">Acanthoscelides obtectus</name>
    <name type="common">Bean weevil</name>
    <name type="synonym">Bruchus obtectus</name>
    <dbReference type="NCBI Taxonomy" id="200917"/>
    <lineage>
        <taxon>Eukaryota</taxon>
        <taxon>Metazoa</taxon>
        <taxon>Ecdysozoa</taxon>
        <taxon>Arthropoda</taxon>
        <taxon>Hexapoda</taxon>
        <taxon>Insecta</taxon>
        <taxon>Pterygota</taxon>
        <taxon>Neoptera</taxon>
        <taxon>Endopterygota</taxon>
        <taxon>Coleoptera</taxon>
        <taxon>Polyphaga</taxon>
        <taxon>Cucujiformia</taxon>
        <taxon>Chrysomeloidea</taxon>
        <taxon>Chrysomelidae</taxon>
        <taxon>Bruchinae</taxon>
        <taxon>Bruchini</taxon>
        <taxon>Acanthoscelides</taxon>
    </lineage>
</organism>
<evidence type="ECO:0000259" key="1">
    <source>
        <dbReference type="Pfam" id="PF13613"/>
    </source>
</evidence>
<accession>A0A9P0P3E5</accession>
<dbReference type="InterPro" id="IPR027805">
    <property type="entry name" value="Transposase_HTH_dom"/>
</dbReference>